<dbReference type="GO" id="GO:0031514">
    <property type="term" value="C:motile cilium"/>
    <property type="evidence" value="ECO:0007669"/>
    <property type="project" value="TreeGrafter"/>
</dbReference>
<reference evidence="4" key="1">
    <citation type="submission" date="2018-09" db="EMBL/GenBank/DDBJ databases">
        <title>Common duck and Muscovy duck high density SNP chip.</title>
        <authorList>
            <person name="Vignal A."/>
            <person name="Thebault N."/>
            <person name="Warren W.C."/>
        </authorList>
    </citation>
    <scope>NUCLEOTIDE SEQUENCE [LARGE SCALE GENOMIC DNA]</scope>
</reference>
<evidence type="ECO:0000313" key="4">
    <source>
        <dbReference type="Ensembl" id="ENSCMMP00000007540.1"/>
    </source>
</evidence>
<organism evidence="4 5">
    <name type="scientific">Cairina moschata</name>
    <name type="common">Muscovy duck</name>
    <dbReference type="NCBI Taxonomy" id="8855"/>
    <lineage>
        <taxon>Eukaryota</taxon>
        <taxon>Metazoa</taxon>
        <taxon>Chordata</taxon>
        <taxon>Craniata</taxon>
        <taxon>Vertebrata</taxon>
        <taxon>Euteleostomi</taxon>
        <taxon>Archelosauria</taxon>
        <taxon>Archosauria</taxon>
        <taxon>Dinosauria</taxon>
        <taxon>Saurischia</taxon>
        <taxon>Theropoda</taxon>
        <taxon>Coelurosauria</taxon>
        <taxon>Aves</taxon>
        <taxon>Neognathae</taxon>
        <taxon>Galloanserae</taxon>
        <taxon>Anseriformes</taxon>
        <taxon>Anatidae</taxon>
        <taxon>Anatinae</taxon>
        <taxon>Cairina</taxon>
    </lineage>
</organism>
<proteinExistence type="predicted"/>
<keyword evidence="3" id="KW-1133">Transmembrane helix</keyword>
<keyword evidence="3" id="KW-0812">Transmembrane</keyword>
<keyword evidence="3" id="KW-0472">Membrane</keyword>
<dbReference type="AlphaFoldDB" id="A0A8C3BPI3"/>
<keyword evidence="1" id="KW-0677">Repeat</keyword>
<feature type="transmembrane region" description="Helical" evidence="3">
    <location>
        <begin position="310"/>
        <end position="327"/>
    </location>
</feature>
<dbReference type="GO" id="GO:0003341">
    <property type="term" value="P:cilium movement"/>
    <property type="evidence" value="ECO:0007669"/>
    <property type="project" value="TreeGrafter"/>
</dbReference>
<dbReference type="GO" id="GO:0060271">
    <property type="term" value="P:cilium assembly"/>
    <property type="evidence" value="ECO:0007669"/>
    <property type="project" value="TreeGrafter"/>
</dbReference>
<keyword evidence="5" id="KW-1185">Reference proteome</keyword>
<reference evidence="4" key="3">
    <citation type="submission" date="2025-09" db="UniProtKB">
        <authorList>
            <consortium name="Ensembl"/>
        </authorList>
    </citation>
    <scope>IDENTIFICATION</scope>
</reference>
<evidence type="ECO:0000256" key="3">
    <source>
        <dbReference type="SAM" id="Phobius"/>
    </source>
</evidence>
<dbReference type="Ensembl" id="ENSCMMT00000008330.1">
    <property type="protein sequence ID" value="ENSCMMP00000007540.1"/>
    <property type="gene ID" value="ENSCMMG00000004809.1"/>
</dbReference>
<dbReference type="PANTHER" id="PTHR44314:SF1">
    <property type="entry name" value="CILIA- AND FLAGELLA-ASSOCIATED PROTEIN 70"/>
    <property type="match status" value="1"/>
</dbReference>
<reference evidence="4" key="2">
    <citation type="submission" date="2025-08" db="UniProtKB">
        <authorList>
            <consortium name="Ensembl"/>
        </authorList>
    </citation>
    <scope>IDENTIFICATION</scope>
</reference>
<dbReference type="GO" id="GO:0070062">
    <property type="term" value="C:extracellular exosome"/>
    <property type="evidence" value="ECO:0007669"/>
    <property type="project" value="TreeGrafter"/>
</dbReference>
<dbReference type="Proteomes" id="UP000694556">
    <property type="component" value="Chromosome 15"/>
</dbReference>
<protein>
    <submittedName>
        <fullName evidence="4">Uncharacterized protein</fullName>
    </submittedName>
</protein>
<name>A0A8C3BPI3_CAIMO</name>
<dbReference type="PANTHER" id="PTHR44314">
    <property type="entry name" value="CILIA- AND FLAGELLA-ASSOCIATED PROTEIN 70"/>
    <property type="match status" value="1"/>
</dbReference>
<evidence type="ECO:0000313" key="5">
    <source>
        <dbReference type="Proteomes" id="UP000694556"/>
    </source>
</evidence>
<dbReference type="InterPro" id="IPR052628">
    <property type="entry name" value="CFAP70"/>
</dbReference>
<accession>A0A8C3BPI3</accession>
<evidence type="ECO:0000256" key="1">
    <source>
        <dbReference type="ARBA" id="ARBA00022737"/>
    </source>
</evidence>
<feature type="transmembrane region" description="Helical" evidence="3">
    <location>
        <begin position="284"/>
        <end position="303"/>
    </location>
</feature>
<evidence type="ECO:0000256" key="2">
    <source>
        <dbReference type="ARBA" id="ARBA00022803"/>
    </source>
</evidence>
<sequence length="365" mass="39122">MCVRCGVLTSKPQLSGEAAPGGGRGLVSPLGVIGVDAKLGRKERCFHVFLLSLFPRRAMEAPEGLSARKGSLLEPQAVPGESQPLPANAVQITVVKAQDLKSIRSDASFTLVRVEYDGVTLGDSSTIQVLPNGTASYNFTTSFEYSPDGPNFLVDIAQKPVLLTVIEASQKQKKQKEEKVLPLGQAVVDLLPLLQGQCSFTVLAPLYAVPTSPSESLHPEAKCGLEVTVRTEKPLLSVSQLSNGNFLSVTLEAAYSVPDTFVPTGPPQNYMACLQVPAFGEVRMGPGTLSCVLVAAAQVVLLHWGQTARLGLKLAVFFHATICFFFLPSPALISWHLLLLMLKTEVLLFSCLSRRKSLCSSRTAS</sequence>
<keyword evidence="2" id="KW-0802">TPR repeat</keyword>